<dbReference type="InterPro" id="IPR025558">
    <property type="entry name" value="DUF4283"/>
</dbReference>
<evidence type="ECO:0000259" key="2">
    <source>
        <dbReference type="Pfam" id="PF14111"/>
    </source>
</evidence>
<proteinExistence type="predicted"/>
<dbReference type="InterPro" id="IPR040256">
    <property type="entry name" value="At4g02000-like"/>
</dbReference>
<dbReference type="AlphaFoldDB" id="A0A7J8U014"/>
<gene>
    <name evidence="3" type="ORF">Goklo_028017</name>
</gene>
<dbReference type="Pfam" id="PF14111">
    <property type="entry name" value="DUF4283"/>
    <property type="match status" value="1"/>
</dbReference>
<keyword evidence="1" id="KW-0812">Transmembrane</keyword>
<dbReference type="OrthoDB" id="1750606at2759"/>
<feature type="transmembrane region" description="Helical" evidence="1">
    <location>
        <begin position="6"/>
        <end position="26"/>
    </location>
</feature>
<keyword evidence="1" id="KW-0472">Membrane</keyword>
<dbReference type="PANTHER" id="PTHR31286">
    <property type="entry name" value="GLYCINE-RICH CELL WALL STRUCTURAL PROTEIN 1.8-LIKE"/>
    <property type="match status" value="1"/>
</dbReference>
<organism evidence="3 4">
    <name type="scientific">Gossypium klotzschianum</name>
    <dbReference type="NCBI Taxonomy" id="34286"/>
    <lineage>
        <taxon>Eukaryota</taxon>
        <taxon>Viridiplantae</taxon>
        <taxon>Streptophyta</taxon>
        <taxon>Embryophyta</taxon>
        <taxon>Tracheophyta</taxon>
        <taxon>Spermatophyta</taxon>
        <taxon>Magnoliopsida</taxon>
        <taxon>eudicotyledons</taxon>
        <taxon>Gunneridae</taxon>
        <taxon>Pentapetalae</taxon>
        <taxon>rosids</taxon>
        <taxon>malvids</taxon>
        <taxon>Malvales</taxon>
        <taxon>Malvaceae</taxon>
        <taxon>Malvoideae</taxon>
        <taxon>Gossypium</taxon>
    </lineage>
</organism>
<feature type="domain" description="DUF4283" evidence="2">
    <location>
        <begin position="11"/>
        <end position="90"/>
    </location>
</feature>
<keyword evidence="4" id="KW-1185">Reference proteome</keyword>
<dbReference type="Proteomes" id="UP000593573">
    <property type="component" value="Unassembled WGS sequence"/>
</dbReference>
<comment type="caution">
    <text evidence="3">The sequence shown here is derived from an EMBL/GenBank/DDBJ whole genome shotgun (WGS) entry which is preliminary data.</text>
</comment>
<accession>A0A7J8U014</accession>
<evidence type="ECO:0000256" key="1">
    <source>
        <dbReference type="SAM" id="Phobius"/>
    </source>
</evidence>
<evidence type="ECO:0000313" key="3">
    <source>
        <dbReference type="EMBL" id="MBA0643755.1"/>
    </source>
</evidence>
<sequence>MDLNSVFVEIDLCLVGCFLTASVIHFPAMRSTMANLWHPVKRAQILDLGEEMFLFKFFHKMDLERVLKGSPWTFNNHLLMLHWLEKKEDPLKVPLIFVCFWVQIHEVPPGFYIETLTRQIEGFLGNFLEFDGTNLGKRLCTYLRIRVQLDVRRPLKRKKKVIFLVGLRWVRIYHCELNLEDPLQRAVCGYEKMGKGAKRGNTFVDRDLGRRIDPMLGVNLERDLNLVSCLDGGHKKYMNRWIWSMTRRRAWLKGVMGKRD</sequence>
<dbReference type="EMBL" id="JABFAB010000003">
    <property type="protein sequence ID" value="MBA0643755.1"/>
    <property type="molecule type" value="Genomic_DNA"/>
</dbReference>
<reference evidence="3 4" key="1">
    <citation type="journal article" date="2019" name="Genome Biol. Evol.">
        <title>Insights into the evolution of the New World diploid cottons (Gossypium, subgenus Houzingenia) based on genome sequencing.</title>
        <authorList>
            <person name="Grover C.E."/>
            <person name="Arick M.A. 2nd"/>
            <person name="Thrash A."/>
            <person name="Conover J.L."/>
            <person name="Sanders W.S."/>
            <person name="Peterson D.G."/>
            <person name="Frelichowski J.E."/>
            <person name="Scheffler J.A."/>
            <person name="Scheffler B.E."/>
            <person name="Wendel J.F."/>
        </authorList>
    </citation>
    <scope>NUCLEOTIDE SEQUENCE [LARGE SCALE GENOMIC DNA]</scope>
    <source>
        <strain evidence="3">57</strain>
        <tissue evidence="3">Leaf</tissue>
    </source>
</reference>
<protein>
    <recommendedName>
        <fullName evidence="2">DUF4283 domain-containing protein</fullName>
    </recommendedName>
</protein>
<evidence type="ECO:0000313" key="4">
    <source>
        <dbReference type="Proteomes" id="UP000593573"/>
    </source>
</evidence>
<keyword evidence="1" id="KW-1133">Transmembrane helix</keyword>
<dbReference type="PANTHER" id="PTHR31286:SF153">
    <property type="entry name" value="DUF4283 DOMAIN PROTEIN"/>
    <property type="match status" value="1"/>
</dbReference>
<name>A0A7J8U014_9ROSI</name>